<protein>
    <submittedName>
        <fullName evidence="1">Uncharacterized protein</fullName>
    </submittedName>
</protein>
<reference evidence="1" key="1">
    <citation type="submission" date="2014-09" db="EMBL/GenBank/DDBJ databases">
        <authorList>
            <person name="Magalhaes I.L.F."/>
            <person name="Oliveira U."/>
            <person name="Santos F.R."/>
            <person name="Vidigal T.H.D.A."/>
            <person name="Brescovit A.D."/>
            <person name="Santos A.J."/>
        </authorList>
    </citation>
    <scope>NUCLEOTIDE SEQUENCE</scope>
    <source>
        <tissue evidence="1">Shoot tissue taken approximately 20 cm above the soil surface</tissue>
    </source>
</reference>
<reference evidence="1" key="2">
    <citation type="journal article" date="2015" name="Data Brief">
        <title>Shoot transcriptome of the giant reed, Arundo donax.</title>
        <authorList>
            <person name="Barrero R.A."/>
            <person name="Guerrero F.D."/>
            <person name="Moolhuijzen P."/>
            <person name="Goolsby J.A."/>
            <person name="Tidwell J."/>
            <person name="Bellgard S.E."/>
            <person name="Bellgard M.I."/>
        </authorList>
    </citation>
    <scope>NUCLEOTIDE SEQUENCE</scope>
    <source>
        <tissue evidence="1">Shoot tissue taken approximately 20 cm above the soil surface</tissue>
    </source>
</reference>
<name>A0A0A9BY41_ARUDO</name>
<organism evidence="1">
    <name type="scientific">Arundo donax</name>
    <name type="common">Giant reed</name>
    <name type="synonym">Donax arundinaceus</name>
    <dbReference type="NCBI Taxonomy" id="35708"/>
    <lineage>
        <taxon>Eukaryota</taxon>
        <taxon>Viridiplantae</taxon>
        <taxon>Streptophyta</taxon>
        <taxon>Embryophyta</taxon>
        <taxon>Tracheophyta</taxon>
        <taxon>Spermatophyta</taxon>
        <taxon>Magnoliopsida</taxon>
        <taxon>Liliopsida</taxon>
        <taxon>Poales</taxon>
        <taxon>Poaceae</taxon>
        <taxon>PACMAD clade</taxon>
        <taxon>Arundinoideae</taxon>
        <taxon>Arundineae</taxon>
        <taxon>Arundo</taxon>
    </lineage>
</organism>
<sequence length="21" mass="2317">MEGVCSITGVGRRWIKQLGLL</sequence>
<accession>A0A0A9BY41</accession>
<evidence type="ECO:0000313" key="1">
    <source>
        <dbReference type="EMBL" id="JAD68231.1"/>
    </source>
</evidence>
<dbReference type="AlphaFoldDB" id="A0A0A9BY41"/>
<dbReference type="EMBL" id="GBRH01229664">
    <property type="protein sequence ID" value="JAD68231.1"/>
    <property type="molecule type" value="Transcribed_RNA"/>
</dbReference>
<proteinExistence type="predicted"/>